<protein>
    <submittedName>
        <fullName evidence="1">Uncharacterized protein</fullName>
    </submittedName>
</protein>
<dbReference type="EMBL" id="AGNK02004500">
    <property type="status" value="NOT_ANNOTATED_CDS"/>
    <property type="molecule type" value="Genomic_DNA"/>
</dbReference>
<name>K3YF89_SETIT</name>
<dbReference type="EnsemblPlants" id="KQK98749">
    <property type="protein sequence ID" value="KQK98749"/>
    <property type="gene ID" value="SETIT_012906mg"/>
</dbReference>
<evidence type="ECO:0000313" key="1">
    <source>
        <dbReference type="EnsemblPlants" id="KQK98749"/>
    </source>
</evidence>
<reference evidence="1" key="2">
    <citation type="submission" date="2018-08" db="UniProtKB">
        <authorList>
            <consortium name="EnsemblPlants"/>
        </authorList>
    </citation>
    <scope>IDENTIFICATION</scope>
    <source>
        <strain evidence="1">Yugu1</strain>
    </source>
</reference>
<accession>K3YF89</accession>
<keyword evidence="2" id="KW-1185">Reference proteome</keyword>
<organism evidence="1 2">
    <name type="scientific">Setaria italica</name>
    <name type="common">Foxtail millet</name>
    <name type="synonym">Panicum italicum</name>
    <dbReference type="NCBI Taxonomy" id="4555"/>
    <lineage>
        <taxon>Eukaryota</taxon>
        <taxon>Viridiplantae</taxon>
        <taxon>Streptophyta</taxon>
        <taxon>Embryophyta</taxon>
        <taxon>Tracheophyta</taxon>
        <taxon>Spermatophyta</taxon>
        <taxon>Magnoliopsida</taxon>
        <taxon>Liliopsida</taxon>
        <taxon>Poales</taxon>
        <taxon>Poaceae</taxon>
        <taxon>PACMAD clade</taxon>
        <taxon>Panicoideae</taxon>
        <taxon>Panicodae</taxon>
        <taxon>Paniceae</taxon>
        <taxon>Cenchrinae</taxon>
        <taxon>Setaria</taxon>
    </lineage>
</organism>
<evidence type="ECO:0000313" key="2">
    <source>
        <dbReference type="Proteomes" id="UP000004995"/>
    </source>
</evidence>
<proteinExistence type="predicted"/>
<dbReference type="Gramene" id="KQK98749">
    <property type="protein sequence ID" value="KQK98749"/>
    <property type="gene ID" value="SETIT_012906mg"/>
</dbReference>
<dbReference type="HOGENOM" id="CLU_2927043_0_0_1"/>
<dbReference type="Proteomes" id="UP000004995">
    <property type="component" value="Unassembled WGS sequence"/>
</dbReference>
<sequence>MRIIVRMLANKHRKLFHFLLSENHVDYNDHLSRTGTTTTLQIIHAEGLDKQSRWLGGYGHR</sequence>
<reference evidence="2" key="1">
    <citation type="journal article" date="2012" name="Nat. Biotechnol.">
        <title>Reference genome sequence of the model plant Setaria.</title>
        <authorList>
            <person name="Bennetzen J.L."/>
            <person name="Schmutz J."/>
            <person name="Wang H."/>
            <person name="Percifield R."/>
            <person name="Hawkins J."/>
            <person name="Pontaroli A.C."/>
            <person name="Estep M."/>
            <person name="Feng L."/>
            <person name="Vaughn J.N."/>
            <person name="Grimwood J."/>
            <person name="Jenkins J."/>
            <person name="Barry K."/>
            <person name="Lindquist E."/>
            <person name="Hellsten U."/>
            <person name="Deshpande S."/>
            <person name="Wang X."/>
            <person name="Wu X."/>
            <person name="Mitros T."/>
            <person name="Triplett J."/>
            <person name="Yang X."/>
            <person name="Ye C.Y."/>
            <person name="Mauro-Herrera M."/>
            <person name="Wang L."/>
            <person name="Li P."/>
            <person name="Sharma M."/>
            <person name="Sharma R."/>
            <person name="Ronald P.C."/>
            <person name="Panaud O."/>
            <person name="Kellogg E.A."/>
            <person name="Brutnell T.P."/>
            <person name="Doust A.N."/>
            <person name="Tuskan G.A."/>
            <person name="Rokhsar D."/>
            <person name="Devos K.M."/>
        </authorList>
    </citation>
    <scope>NUCLEOTIDE SEQUENCE [LARGE SCALE GENOMIC DNA]</scope>
    <source>
        <strain evidence="2">cv. Yugu1</strain>
    </source>
</reference>
<dbReference type="AlphaFoldDB" id="K3YF89"/>
<dbReference type="InParanoid" id="K3YF89"/>